<dbReference type="RefSeq" id="WP_249297905.1">
    <property type="nucleotide sequence ID" value="NZ_JACRSX010000008.1"/>
</dbReference>
<evidence type="ECO:0000256" key="1">
    <source>
        <dbReference type="SAM" id="Phobius"/>
    </source>
</evidence>
<sequence>MKKTILGFTVILLMCISGMGISPVRAYTVTVQKDGIYGEKIPDTVIDNAPALFQKSVKKALKYDQKYKDADAVTRANKIEYPYDKFLDIAKKIKDSDEIVLRNPFYIYTVWDQADRGGGPAEYYFLAQQNGEKLCYFSLEIDETDHKIRFEYDKLMDQYFKYDEKTMKDAIFYEIDFITYAETPDKVYEVRDQKDRGNMMAGSDGSNLEKTVKKFKQKDYREKKDEILSYLAKAKKDGVSRKTEKNLKLELKDDYVESEDDSKDAGITKMIYPVIAAVCILVIAVVIFLVRKRKKNSLS</sequence>
<gene>
    <name evidence="2" type="ORF">H8704_08010</name>
</gene>
<organism evidence="2 3">
    <name type="scientific">Jutongia huaianensis</name>
    <dbReference type="NCBI Taxonomy" id="2763668"/>
    <lineage>
        <taxon>Bacteria</taxon>
        <taxon>Bacillati</taxon>
        <taxon>Bacillota</taxon>
        <taxon>Clostridia</taxon>
        <taxon>Lachnospirales</taxon>
        <taxon>Lachnospiraceae</taxon>
        <taxon>Jutongia</taxon>
    </lineage>
</organism>
<keyword evidence="1" id="KW-0812">Transmembrane</keyword>
<keyword evidence="1" id="KW-0472">Membrane</keyword>
<evidence type="ECO:0000313" key="3">
    <source>
        <dbReference type="Proteomes" id="UP000606193"/>
    </source>
</evidence>
<reference evidence="2 3" key="1">
    <citation type="submission" date="2020-08" db="EMBL/GenBank/DDBJ databases">
        <title>Genome public.</title>
        <authorList>
            <person name="Liu C."/>
            <person name="Sun Q."/>
        </authorList>
    </citation>
    <scope>NUCLEOTIDE SEQUENCE [LARGE SCALE GENOMIC DNA]</scope>
    <source>
        <strain evidence="2 3">NSJ-37</strain>
    </source>
</reference>
<keyword evidence="3" id="KW-1185">Reference proteome</keyword>
<dbReference type="EMBL" id="JACRSX010000008">
    <property type="protein sequence ID" value="MBC8562572.1"/>
    <property type="molecule type" value="Genomic_DNA"/>
</dbReference>
<proteinExistence type="predicted"/>
<keyword evidence="1" id="KW-1133">Transmembrane helix</keyword>
<protein>
    <submittedName>
        <fullName evidence="2">Uncharacterized protein</fullName>
    </submittedName>
</protein>
<accession>A0ABR7N1R3</accession>
<feature type="transmembrane region" description="Helical" evidence="1">
    <location>
        <begin position="270"/>
        <end position="290"/>
    </location>
</feature>
<evidence type="ECO:0000313" key="2">
    <source>
        <dbReference type="EMBL" id="MBC8562572.1"/>
    </source>
</evidence>
<name>A0ABR7N1R3_9FIRM</name>
<comment type="caution">
    <text evidence="2">The sequence shown here is derived from an EMBL/GenBank/DDBJ whole genome shotgun (WGS) entry which is preliminary data.</text>
</comment>
<dbReference type="Proteomes" id="UP000606193">
    <property type="component" value="Unassembled WGS sequence"/>
</dbReference>